<dbReference type="AlphaFoldDB" id="A0A4R6J2A1"/>
<evidence type="ECO:0000313" key="1">
    <source>
        <dbReference type="EMBL" id="TDO29402.1"/>
    </source>
</evidence>
<dbReference type="InterPro" id="IPR036102">
    <property type="entry name" value="OsmC/Ohrsf"/>
</dbReference>
<accession>A0A4R6J2A1</accession>
<dbReference type="SUPFAM" id="SSF82784">
    <property type="entry name" value="OsmC-like"/>
    <property type="match status" value="1"/>
</dbReference>
<sequence>MGNPLLEKDIVATIGEQKYYVEVVWRNGSFFMDEPKNIDGQDLGPDPYTTLLASLAGCTLSTLRMYISRKGWNIPEIKVVLNMQQEPNPLHTLIKREIIFPDSIDADLKDRLLNIARKCPVSRILENHISIDTLII</sequence>
<protein>
    <submittedName>
        <fullName evidence="1">Putative redox protein</fullName>
    </submittedName>
</protein>
<dbReference type="PANTHER" id="PTHR39624:SF2">
    <property type="entry name" value="OSMC-LIKE PROTEIN"/>
    <property type="match status" value="1"/>
</dbReference>
<name>A0A4R6J2A1_9BACT</name>
<dbReference type="InterPro" id="IPR003718">
    <property type="entry name" value="OsmC/Ohr_fam"/>
</dbReference>
<keyword evidence="2" id="KW-1185">Reference proteome</keyword>
<dbReference type="PANTHER" id="PTHR39624">
    <property type="entry name" value="PROTEIN INVOLVED IN RIMO-MEDIATED BETA-METHYLTHIOLATION OF RIBOSOMAL PROTEIN S12 YCAO"/>
    <property type="match status" value="1"/>
</dbReference>
<dbReference type="EMBL" id="SNWP01000010">
    <property type="protein sequence ID" value="TDO29402.1"/>
    <property type="molecule type" value="Genomic_DNA"/>
</dbReference>
<gene>
    <name evidence="1" type="ORF">BC659_1491</name>
</gene>
<evidence type="ECO:0000313" key="2">
    <source>
        <dbReference type="Proteomes" id="UP000295741"/>
    </source>
</evidence>
<reference evidence="1 2" key="1">
    <citation type="submission" date="2019-03" db="EMBL/GenBank/DDBJ databases">
        <title>Genomic Encyclopedia of Archaeal and Bacterial Type Strains, Phase II (KMG-II): from individual species to whole genera.</title>
        <authorList>
            <person name="Goeker M."/>
        </authorList>
    </citation>
    <scope>NUCLEOTIDE SEQUENCE [LARGE SCALE GENOMIC DNA]</scope>
    <source>
        <strain evidence="1 2">DSM 28323</strain>
    </source>
</reference>
<organism evidence="1 2">
    <name type="scientific">Sediminibacterium goheungense</name>
    <dbReference type="NCBI Taxonomy" id="1086393"/>
    <lineage>
        <taxon>Bacteria</taxon>
        <taxon>Pseudomonadati</taxon>
        <taxon>Bacteroidota</taxon>
        <taxon>Chitinophagia</taxon>
        <taxon>Chitinophagales</taxon>
        <taxon>Chitinophagaceae</taxon>
        <taxon>Sediminibacterium</taxon>
    </lineage>
</organism>
<dbReference type="Gene3D" id="3.30.300.20">
    <property type="match status" value="1"/>
</dbReference>
<dbReference type="OrthoDB" id="9791538at2"/>
<dbReference type="Pfam" id="PF02566">
    <property type="entry name" value="OsmC"/>
    <property type="match status" value="1"/>
</dbReference>
<dbReference type="RefSeq" id="WP_133474004.1">
    <property type="nucleotide sequence ID" value="NZ_SNWP01000010.1"/>
</dbReference>
<comment type="caution">
    <text evidence="1">The sequence shown here is derived from an EMBL/GenBank/DDBJ whole genome shotgun (WGS) entry which is preliminary data.</text>
</comment>
<dbReference type="InterPro" id="IPR015946">
    <property type="entry name" value="KH_dom-like_a/b"/>
</dbReference>
<proteinExistence type="predicted"/>
<dbReference type="Proteomes" id="UP000295741">
    <property type="component" value="Unassembled WGS sequence"/>
</dbReference>